<accession>A0AAD6U7D1</accession>
<feature type="compositionally biased region" description="Polar residues" evidence="1">
    <location>
        <begin position="22"/>
        <end position="32"/>
    </location>
</feature>
<dbReference type="AlphaFoldDB" id="A0AAD6U7D1"/>
<comment type="caution">
    <text evidence="2">The sequence shown here is derived from an EMBL/GenBank/DDBJ whole genome shotgun (WGS) entry which is preliminary data.</text>
</comment>
<evidence type="ECO:0000313" key="2">
    <source>
        <dbReference type="EMBL" id="KAJ7091924.1"/>
    </source>
</evidence>
<name>A0AAD6U7D1_9AGAR</name>
<evidence type="ECO:0000313" key="3">
    <source>
        <dbReference type="Proteomes" id="UP001222325"/>
    </source>
</evidence>
<dbReference type="Proteomes" id="UP001222325">
    <property type="component" value="Unassembled WGS sequence"/>
</dbReference>
<sequence length="202" mass="22495">MRDSDCADDSQASALLLDSDPTKLTSGATPQPEQGGDLGHRVRGLLRARARELLVSSDFRKMIVFASALLARSRRPRRRKGARANKKPYKTFSVKLRHNRMRLPMAAALDELFETIDARPLTPDLRVFATEYLNAGFDDSFSPEMPLMLLRALQPERKREVAWLSHALRAVTIVGAGEVAASDMSRAFPSARVVCLTFPFVL</sequence>
<feature type="compositionally biased region" description="Low complexity" evidence="1">
    <location>
        <begin position="9"/>
        <end position="19"/>
    </location>
</feature>
<protein>
    <submittedName>
        <fullName evidence="2">Uncharacterized protein</fullName>
    </submittedName>
</protein>
<keyword evidence="3" id="KW-1185">Reference proteome</keyword>
<proteinExistence type="predicted"/>
<gene>
    <name evidence="2" type="ORF">B0H15DRAFT_948121</name>
</gene>
<dbReference type="EMBL" id="JARJCN010000019">
    <property type="protein sequence ID" value="KAJ7091924.1"/>
    <property type="molecule type" value="Genomic_DNA"/>
</dbReference>
<reference evidence="2" key="1">
    <citation type="submission" date="2023-03" db="EMBL/GenBank/DDBJ databases">
        <title>Massive genome expansion in bonnet fungi (Mycena s.s.) driven by repeated elements and novel gene families across ecological guilds.</title>
        <authorList>
            <consortium name="Lawrence Berkeley National Laboratory"/>
            <person name="Harder C.B."/>
            <person name="Miyauchi S."/>
            <person name="Viragh M."/>
            <person name="Kuo A."/>
            <person name="Thoen E."/>
            <person name="Andreopoulos B."/>
            <person name="Lu D."/>
            <person name="Skrede I."/>
            <person name="Drula E."/>
            <person name="Henrissat B."/>
            <person name="Morin E."/>
            <person name="Kohler A."/>
            <person name="Barry K."/>
            <person name="LaButti K."/>
            <person name="Morin E."/>
            <person name="Salamov A."/>
            <person name="Lipzen A."/>
            <person name="Mereny Z."/>
            <person name="Hegedus B."/>
            <person name="Baldrian P."/>
            <person name="Stursova M."/>
            <person name="Weitz H."/>
            <person name="Taylor A."/>
            <person name="Grigoriev I.V."/>
            <person name="Nagy L.G."/>
            <person name="Martin F."/>
            <person name="Kauserud H."/>
        </authorList>
    </citation>
    <scope>NUCLEOTIDE SEQUENCE</scope>
    <source>
        <strain evidence="2">CBHHK173m</strain>
    </source>
</reference>
<feature type="region of interest" description="Disordered" evidence="1">
    <location>
        <begin position="1"/>
        <end position="39"/>
    </location>
</feature>
<organism evidence="2 3">
    <name type="scientific">Mycena belliarum</name>
    <dbReference type="NCBI Taxonomy" id="1033014"/>
    <lineage>
        <taxon>Eukaryota</taxon>
        <taxon>Fungi</taxon>
        <taxon>Dikarya</taxon>
        <taxon>Basidiomycota</taxon>
        <taxon>Agaricomycotina</taxon>
        <taxon>Agaricomycetes</taxon>
        <taxon>Agaricomycetidae</taxon>
        <taxon>Agaricales</taxon>
        <taxon>Marasmiineae</taxon>
        <taxon>Mycenaceae</taxon>
        <taxon>Mycena</taxon>
    </lineage>
</organism>
<evidence type="ECO:0000256" key="1">
    <source>
        <dbReference type="SAM" id="MobiDB-lite"/>
    </source>
</evidence>